<dbReference type="SUPFAM" id="SSF160467">
    <property type="entry name" value="PH0987 N-terminal domain-like"/>
    <property type="match status" value="1"/>
</dbReference>
<dbReference type="Pfam" id="PF02682">
    <property type="entry name" value="CT_C_D"/>
    <property type="match status" value="1"/>
</dbReference>
<feature type="domain" description="Carboxyltransferase" evidence="4">
    <location>
        <begin position="1"/>
        <end position="190"/>
    </location>
</feature>
<dbReference type="Gene3D" id="3.30.1360.40">
    <property type="match status" value="1"/>
</dbReference>
<gene>
    <name evidence="6" type="ORF">GCM10010082_15420</name>
</gene>
<evidence type="ECO:0000256" key="1">
    <source>
        <dbReference type="ARBA" id="ARBA00022741"/>
    </source>
</evidence>
<dbReference type="RefSeq" id="WP_189516810.1">
    <property type="nucleotide sequence ID" value="NZ_BMZM01000002.1"/>
</dbReference>
<dbReference type="EMBL" id="BMZM01000002">
    <property type="protein sequence ID" value="GHC23942.1"/>
    <property type="molecule type" value="Genomic_DNA"/>
</dbReference>
<dbReference type="SUPFAM" id="SSF50891">
    <property type="entry name" value="Cyclophilin-like"/>
    <property type="match status" value="2"/>
</dbReference>
<keyword evidence="2 6" id="KW-0378">Hydrolase</keyword>
<keyword evidence="1" id="KW-0547">Nucleotide-binding</keyword>
<name>A0ABQ3FHL9_9GAMM</name>
<dbReference type="PANTHER" id="PTHR43309">
    <property type="entry name" value="5-OXOPROLINASE SUBUNIT C"/>
    <property type="match status" value="1"/>
</dbReference>
<feature type="domain" description="Carboxyltransferase" evidence="5">
    <location>
        <begin position="247"/>
        <end position="530"/>
    </location>
</feature>
<evidence type="ECO:0000256" key="3">
    <source>
        <dbReference type="ARBA" id="ARBA00022840"/>
    </source>
</evidence>
<evidence type="ECO:0000256" key="2">
    <source>
        <dbReference type="ARBA" id="ARBA00022801"/>
    </source>
</evidence>
<keyword evidence="3" id="KW-0067">ATP-binding</keyword>
<dbReference type="InterPro" id="IPR003833">
    <property type="entry name" value="CT_C_D"/>
</dbReference>
<keyword evidence="7" id="KW-1185">Reference proteome</keyword>
<dbReference type="NCBIfam" id="TIGR00724">
    <property type="entry name" value="urea_amlyse_rel"/>
    <property type="match status" value="1"/>
</dbReference>
<dbReference type="InterPro" id="IPR003778">
    <property type="entry name" value="CT_A_B"/>
</dbReference>
<dbReference type="GO" id="GO:0016787">
    <property type="term" value="F:hydrolase activity"/>
    <property type="evidence" value="ECO:0007669"/>
    <property type="project" value="UniProtKB-KW"/>
</dbReference>
<accession>A0ABQ3FHL9</accession>
<dbReference type="Proteomes" id="UP000604243">
    <property type="component" value="Unassembled WGS sequence"/>
</dbReference>
<dbReference type="Gene3D" id="2.40.100.10">
    <property type="entry name" value="Cyclophilin-like"/>
    <property type="match status" value="2"/>
</dbReference>
<dbReference type="PANTHER" id="PTHR43309:SF3">
    <property type="entry name" value="5-OXOPROLINASE SUBUNIT C"/>
    <property type="match status" value="1"/>
</dbReference>
<proteinExistence type="predicted"/>
<evidence type="ECO:0000313" key="7">
    <source>
        <dbReference type="Proteomes" id="UP000604243"/>
    </source>
</evidence>
<dbReference type="Pfam" id="PF02626">
    <property type="entry name" value="CT_A_B"/>
    <property type="match status" value="1"/>
</dbReference>
<evidence type="ECO:0000259" key="4">
    <source>
        <dbReference type="SMART" id="SM00796"/>
    </source>
</evidence>
<dbReference type="InterPro" id="IPR029000">
    <property type="entry name" value="Cyclophilin-like_dom_sf"/>
</dbReference>
<comment type="caution">
    <text evidence="6">The sequence shown here is derived from an EMBL/GenBank/DDBJ whole genome shotgun (WGS) entry which is preliminary data.</text>
</comment>
<dbReference type="SMART" id="SM00796">
    <property type="entry name" value="AHS1"/>
    <property type="match status" value="1"/>
</dbReference>
<protein>
    <submittedName>
        <fullName evidence="6">Allophanate hydrolase</fullName>
    </submittedName>
</protein>
<evidence type="ECO:0000259" key="5">
    <source>
        <dbReference type="SMART" id="SM00797"/>
    </source>
</evidence>
<organism evidence="6 7">
    <name type="scientific">Kushneria pakistanensis</name>
    <dbReference type="NCBI Taxonomy" id="1508770"/>
    <lineage>
        <taxon>Bacteria</taxon>
        <taxon>Pseudomonadati</taxon>
        <taxon>Pseudomonadota</taxon>
        <taxon>Gammaproteobacteria</taxon>
        <taxon>Oceanospirillales</taxon>
        <taxon>Halomonadaceae</taxon>
        <taxon>Kushneria</taxon>
    </lineage>
</organism>
<dbReference type="SMART" id="SM00797">
    <property type="entry name" value="AHS2"/>
    <property type="match status" value="1"/>
</dbReference>
<dbReference type="InterPro" id="IPR052708">
    <property type="entry name" value="PxpC"/>
</dbReference>
<evidence type="ECO:0000313" key="6">
    <source>
        <dbReference type="EMBL" id="GHC23942.1"/>
    </source>
</evidence>
<reference evidence="7" key="1">
    <citation type="journal article" date="2019" name="Int. J. Syst. Evol. Microbiol.">
        <title>The Global Catalogue of Microorganisms (GCM) 10K type strain sequencing project: providing services to taxonomists for standard genome sequencing and annotation.</title>
        <authorList>
            <consortium name="The Broad Institute Genomics Platform"/>
            <consortium name="The Broad Institute Genome Sequencing Center for Infectious Disease"/>
            <person name="Wu L."/>
            <person name="Ma J."/>
        </authorList>
    </citation>
    <scope>NUCLEOTIDE SEQUENCE [LARGE SCALE GENOMIC DNA]</scope>
    <source>
        <strain evidence="7">KCTC 42082</strain>
    </source>
</reference>
<sequence>MNILPVNLSALLIELDDLSQALGLFDHLHRHPIDGVTTIIPAARTLLIYFTPARISAAQLTRMLMACPVSDASHRQGELIEIPVFYNGEDLDEVARLLDMGTDEVIRRHGEHEYQVAFCGFAPGFAYLAGGAGFDVPRRTTPRTRIPAGAVALAGTFSGIYPTESPGGWQLIGTTPLAMWDIQREPAALLQPGMRVRFTVTDAPPTRVSVPAGTVENRDTDAMPCLEVRQPGLQSLFQDLGREGQTGQGVSGAGAMDKGALRSANRIVGNPSNATAIECAQGGLSLVCHRPVIVAVTGAEVPVSITALDGTRHDAATWQPIELAEGDTLTLGATTSGLRCYLALRGGFEVTPVLGSTSTDTLAKLGPEPLRRGDVVSTAGLAVTAVSPGEMPPFELPRAGECVTLDIIMGPRSDWFSEQALALLCDQPWQVTPRSDRVGIRLDGEHSLTRAHHGELPSEGTVTGALQVPASGQPVLFLADHPLTGGYPVIACVAEHHLDLAGQIPPGATVRFNPITRFAPLAGDNAPPEVTS</sequence>